<sequence length="164" mass="18796">MADEYRLIHFNCARPLGAFTMENEFVRVFMAILPRIFSDADSFEGMHWHTHGIRRPNGEWYGMELAFPYPAELAAPDVCTMAGWKSVEALREFTYDGRTHPPGMRRLSSQLDRSAGAGFVLWWAKRGERFTLQDGWDRLQSLRQNGPTEDAFSLERPVAKPEAA</sequence>
<protein>
    <recommendedName>
        <fullName evidence="1">DUF3291 domain-containing protein</fullName>
    </recommendedName>
</protein>
<keyword evidence="3" id="KW-1185">Reference proteome</keyword>
<dbReference type="eggNOG" id="ENOG5033083">
    <property type="taxonomic scope" value="Bacteria"/>
</dbReference>
<gene>
    <name evidence="2" type="ORF">HY36_06210</name>
</gene>
<proteinExistence type="predicted"/>
<dbReference type="Pfam" id="PF11695">
    <property type="entry name" value="DUF3291"/>
    <property type="match status" value="1"/>
</dbReference>
<dbReference type="PATRIC" id="fig|1280948.3.peg.2334"/>
<dbReference type="AlphaFoldDB" id="A0A059DYE9"/>
<evidence type="ECO:0000313" key="2">
    <source>
        <dbReference type="EMBL" id="KCZ59718.1"/>
    </source>
</evidence>
<feature type="domain" description="DUF3291" evidence="1">
    <location>
        <begin position="21"/>
        <end position="156"/>
    </location>
</feature>
<comment type="caution">
    <text evidence="2">The sequence shown here is derived from an EMBL/GenBank/DDBJ whole genome shotgun (WGS) entry which is preliminary data.</text>
</comment>
<evidence type="ECO:0000313" key="3">
    <source>
        <dbReference type="Proteomes" id="UP000024547"/>
    </source>
</evidence>
<accession>A0A059DYE9</accession>
<dbReference type="RefSeq" id="WP_051602744.1">
    <property type="nucleotide sequence ID" value="NZ_AWFH01000034.1"/>
</dbReference>
<dbReference type="InterPro" id="IPR021708">
    <property type="entry name" value="DUF3291"/>
</dbReference>
<reference evidence="2 3" key="1">
    <citation type="journal article" date="2014" name="Antonie Van Leeuwenhoek">
        <title>Hyphomonas beringensis sp. nov. and Hyphomonas chukchiensis sp. nov., isolated from surface seawater of the Bering Sea and Chukchi Sea.</title>
        <authorList>
            <person name="Li C."/>
            <person name="Lai Q."/>
            <person name="Li G."/>
            <person name="Dong C."/>
            <person name="Wang J."/>
            <person name="Liao Y."/>
            <person name="Shao Z."/>
        </authorList>
    </citation>
    <scope>NUCLEOTIDE SEQUENCE [LARGE SCALE GENOMIC DNA]</scope>
    <source>
        <strain evidence="2 3">22II1-22F38</strain>
    </source>
</reference>
<dbReference type="STRING" id="1280948.HY36_06210"/>
<dbReference type="OrthoDB" id="7618285at2"/>
<name>A0A059DYE9_9PROT</name>
<dbReference type="Proteomes" id="UP000024547">
    <property type="component" value="Unassembled WGS sequence"/>
</dbReference>
<dbReference type="EMBL" id="AWFH01000034">
    <property type="protein sequence ID" value="KCZ59718.1"/>
    <property type="molecule type" value="Genomic_DNA"/>
</dbReference>
<evidence type="ECO:0000259" key="1">
    <source>
        <dbReference type="Pfam" id="PF11695"/>
    </source>
</evidence>
<organism evidence="2 3">
    <name type="scientific">Hyphomonas atlantica</name>
    <dbReference type="NCBI Taxonomy" id="1280948"/>
    <lineage>
        <taxon>Bacteria</taxon>
        <taxon>Pseudomonadati</taxon>
        <taxon>Pseudomonadota</taxon>
        <taxon>Alphaproteobacteria</taxon>
        <taxon>Hyphomonadales</taxon>
        <taxon>Hyphomonadaceae</taxon>
        <taxon>Hyphomonas</taxon>
    </lineage>
</organism>